<feature type="region of interest" description="Disordered" evidence="1">
    <location>
        <begin position="1032"/>
        <end position="1051"/>
    </location>
</feature>
<protein>
    <submittedName>
        <fullName evidence="2">Uncharacterized protein</fullName>
    </submittedName>
</protein>
<accession>H3HAT7</accession>
<dbReference type="VEuPathDB" id="FungiDB:KRP23_7282"/>
<evidence type="ECO:0000313" key="3">
    <source>
        <dbReference type="Proteomes" id="UP000005238"/>
    </source>
</evidence>
<evidence type="ECO:0000313" key="2">
    <source>
        <dbReference type="EnsemblProtists" id="Phyra93425"/>
    </source>
</evidence>
<name>H3HAT7_PHYRM</name>
<reference evidence="2" key="2">
    <citation type="submission" date="2015-06" db="UniProtKB">
        <authorList>
            <consortium name="EnsemblProtists"/>
        </authorList>
    </citation>
    <scope>IDENTIFICATION</scope>
    <source>
        <strain evidence="2">Pr102</strain>
    </source>
</reference>
<dbReference type="VEuPathDB" id="FungiDB:KRP23_7281"/>
<dbReference type="EMBL" id="DS565999">
    <property type="status" value="NOT_ANNOTATED_CDS"/>
    <property type="molecule type" value="Genomic_DNA"/>
</dbReference>
<sequence length="1155" mass="130844">MTADDALFFFETRHPELLDDLPLLFAWLSLFLAQHADADVASTNASLVATRALQSLDSANDNVAAVAEQFELKSALTLLYWRHEAEREKQLSDAEQPRVAFQDDKHLMHWVLAHRQVPLTRQDVVDHVLEQYPAFAASKSAAALKVWTARFLKKHLPPHSSLVAAQAEKSVVTEDMMSAQTQEEVAETTVASPLVLPKSPAAEAATEADAPHGGKLNLLDGGKSIAEVAQELGLKNPNCLNYWRSIRDKLVTSERKRFRLAGGGRPSSCTFEDELLTWVSERHQRGQGTDVKSVLEYMRQYHASFTEGKKEPTLRKWILRFFKRCWRAPSTSMDSQDSEKISTSVAAFEQSMLTLVRGEYATGDVLMRYVLHVIRTGSSGGQGIEFSDLTNWVDEKRVFDHMTNMKSLERIQQMIFFFSWKRQAVQRRLRRIQERLACSLFTCHPIAAHLLMAVRDVCREIEREAEIEYVKADTIYSLEYLAHIHQDRARAAKTAIAKKIHGLCFAIDDATRDISQYREESTLHEDVDFDGDVHSATMNFAPTKVEVLELVHTILLKYCVAMDALPRVLTDKIFEHVLTPFVPLIKSDFAGSMLKPSLLVLESCKLGFDDSEEEDARLPELPDLSTSAAAYELAQKTWSRFIEYANSAAPMLQRSFVEKLRVHVSKRVAEMDNELPSIYQQFLTSLLEDVDGRIEKVTKIPTNLAEANAWLVQVTSMMTTHPFRQRLDAKVANLARLQVLIKERGLISLDPEVQDAIRKLELTWESVIETLLMCLARVEEHGSEHRRSVQDVICKVDEYINGQLQLILTTFEELPSGCEEDNFRSSTAAEDDVSKREGMVQHLEDLQAVWVPSSSNNASATSLTDKLPSELLLLYIITSVELRECQDGQDEDRKPYPSVSRKDIELIRVFDEGIEEMLNCNRVFQAISGGAFSEARWAAMHQLLNVQSGSNVRVEEANYSVRCEGLAEALAQLDDIAVDLKLCLFGQNPELQLCLELRDELERKTSKDWRLRCEATKLHEVDEFFSKRFSGGGSDDNAIPRHPRSQQKSGLKQEQTVWQAFLDASHAWSDRLRRLFFVSPHQESAPLPATRASKTDGTIVIVGLEGVQDDVTESQQCDHFRLPVAKIGRVKFWFTRLEEEMSSLSRLLGFDSRLK</sequence>
<keyword evidence="3" id="KW-1185">Reference proteome</keyword>
<dbReference type="Proteomes" id="UP000005238">
    <property type="component" value="Unassembled WGS sequence"/>
</dbReference>
<proteinExistence type="predicted"/>
<dbReference type="AlphaFoldDB" id="H3HAT7"/>
<organism evidence="2 3">
    <name type="scientific">Phytophthora ramorum</name>
    <name type="common">Sudden oak death agent</name>
    <dbReference type="NCBI Taxonomy" id="164328"/>
    <lineage>
        <taxon>Eukaryota</taxon>
        <taxon>Sar</taxon>
        <taxon>Stramenopiles</taxon>
        <taxon>Oomycota</taxon>
        <taxon>Peronosporomycetes</taxon>
        <taxon>Peronosporales</taxon>
        <taxon>Peronosporaceae</taxon>
        <taxon>Phytophthora</taxon>
    </lineage>
</organism>
<dbReference type="VEuPathDB" id="FungiDB:KRP22_728"/>
<dbReference type="HOGENOM" id="CLU_276025_0_0_1"/>
<dbReference type="VEuPathDB" id="FungiDB:KRP22_12392"/>
<reference evidence="3" key="1">
    <citation type="journal article" date="2006" name="Science">
        <title>Phytophthora genome sequences uncover evolutionary origins and mechanisms of pathogenesis.</title>
        <authorList>
            <person name="Tyler B.M."/>
            <person name="Tripathy S."/>
            <person name="Zhang X."/>
            <person name="Dehal P."/>
            <person name="Jiang R.H."/>
            <person name="Aerts A."/>
            <person name="Arredondo F.D."/>
            <person name="Baxter L."/>
            <person name="Bensasson D."/>
            <person name="Beynon J.L."/>
            <person name="Chapman J."/>
            <person name="Damasceno C.M."/>
            <person name="Dorrance A.E."/>
            <person name="Dou D."/>
            <person name="Dickerman A.W."/>
            <person name="Dubchak I.L."/>
            <person name="Garbelotto M."/>
            <person name="Gijzen M."/>
            <person name="Gordon S.G."/>
            <person name="Govers F."/>
            <person name="Grunwald N.J."/>
            <person name="Huang W."/>
            <person name="Ivors K.L."/>
            <person name="Jones R.W."/>
            <person name="Kamoun S."/>
            <person name="Krampis K."/>
            <person name="Lamour K.H."/>
            <person name="Lee M.K."/>
            <person name="McDonald W.H."/>
            <person name="Medina M."/>
            <person name="Meijer H.J."/>
            <person name="Nordberg E.K."/>
            <person name="Maclean D.J."/>
            <person name="Ospina-Giraldo M.D."/>
            <person name="Morris P.F."/>
            <person name="Phuntumart V."/>
            <person name="Putnam N.H."/>
            <person name="Rash S."/>
            <person name="Rose J.K."/>
            <person name="Sakihama Y."/>
            <person name="Salamov A.A."/>
            <person name="Savidor A."/>
            <person name="Scheuring C.F."/>
            <person name="Smith B.M."/>
            <person name="Sobral B.W."/>
            <person name="Terry A."/>
            <person name="Torto-Alalibo T.A."/>
            <person name="Win J."/>
            <person name="Xu Z."/>
            <person name="Zhang H."/>
            <person name="Grigoriev I.V."/>
            <person name="Rokhsar D.S."/>
            <person name="Boore J.L."/>
        </authorList>
    </citation>
    <scope>NUCLEOTIDE SEQUENCE [LARGE SCALE GENOMIC DNA]</scope>
    <source>
        <strain evidence="3">Pr102</strain>
    </source>
</reference>
<dbReference type="EnsemblProtists" id="Phyra93425">
    <property type="protein sequence ID" value="Phyra93425"/>
    <property type="gene ID" value="Phyra93425"/>
</dbReference>
<dbReference type="eggNOG" id="ENOG502SI2D">
    <property type="taxonomic scope" value="Eukaryota"/>
</dbReference>
<dbReference type="InParanoid" id="H3HAT7"/>
<dbReference type="STRING" id="164328.H3HAT7"/>
<evidence type="ECO:0000256" key="1">
    <source>
        <dbReference type="SAM" id="MobiDB-lite"/>
    </source>
</evidence>